<keyword evidence="3" id="KW-0732">Signal</keyword>
<keyword evidence="5" id="KW-1185">Reference proteome</keyword>
<reference evidence="4" key="1">
    <citation type="submission" date="2020-12" db="EMBL/GenBank/DDBJ databases">
        <authorList>
            <consortium name="Molecular Ecology Group"/>
        </authorList>
    </citation>
    <scope>NUCLEOTIDE SEQUENCE</scope>
    <source>
        <strain evidence="4">TBG_1078</strain>
    </source>
</reference>
<comment type="similarity">
    <text evidence="1">Belongs to the RTRAF family.</text>
</comment>
<evidence type="ECO:0000313" key="5">
    <source>
        <dbReference type="Proteomes" id="UP000645828"/>
    </source>
</evidence>
<feature type="chain" id="PRO_5032995811" description="RNA transcription, translation and transport factor protein" evidence="3">
    <location>
        <begin position="20"/>
        <end position="168"/>
    </location>
</feature>
<protein>
    <recommendedName>
        <fullName evidence="2">RNA transcription, translation and transport factor protein</fullName>
    </recommendedName>
</protein>
<evidence type="ECO:0000313" key="4">
    <source>
        <dbReference type="EMBL" id="CAD7671462.1"/>
    </source>
</evidence>
<sequence length="168" mass="19694">MSAHVFCPFLDWVFWVFWGYETEFRNLNVRLEDEKITYYETEDRSDLRNIHSTDWPKFLKKANDWLFGLDVRLEYGDNAEEYKELVPDNTKDAGVMALSNLLQIQHHDYRVMLKAILILVRKLLTKEAVAKANQIKEELQTKIHEAIAAVQAIIVDPKTDRRPGEAGR</sequence>
<accession>A0A811Y5F1</accession>
<dbReference type="Pfam" id="PF10036">
    <property type="entry name" value="RLL"/>
    <property type="match status" value="2"/>
</dbReference>
<name>A0A811Y5F1_NYCPR</name>
<dbReference type="InterPro" id="IPR019265">
    <property type="entry name" value="RTRAF"/>
</dbReference>
<dbReference type="PANTHER" id="PTHR15924">
    <property type="entry name" value="CLE"/>
    <property type="match status" value="1"/>
</dbReference>
<dbReference type="Proteomes" id="UP000645828">
    <property type="component" value="Unassembled WGS sequence"/>
</dbReference>
<evidence type="ECO:0000256" key="2">
    <source>
        <dbReference type="ARBA" id="ARBA00015365"/>
    </source>
</evidence>
<evidence type="ECO:0000256" key="1">
    <source>
        <dbReference type="ARBA" id="ARBA00008602"/>
    </source>
</evidence>
<feature type="signal peptide" evidence="3">
    <location>
        <begin position="1"/>
        <end position="19"/>
    </location>
</feature>
<gene>
    <name evidence="4" type="ORF">NYPRO_LOCUS4257</name>
</gene>
<proteinExistence type="inferred from homology"/>
<dbReference type="AlphaFoldDB" id="A0A811Y5F1"/>
<evidence type="ECO:0000256" key="3">
    <source>
        <dbReference type="SAM" id="SignalP"/>
    </source>
</evidence>
<organism evidence="4 5">
    <name type="scientific">Nyctereutes procyonoides</name>
    <name type="common">Raccoon dog</name>
    <name type="synonym">Canis procyonoides</name>
    <dbReference type="NCBI Taxonomy" id="34880"/>
    <lineage>
        <taxon>Eukaryota</taxon>
        <taxon>Metazoa</taxon>
        <taxon>Chordata</taxon>
        <taxon>Craniata</taxon>
        <taxon>Vertebrata</taxon>
        <taxon>Euteleostomi</taxon>
        <taxon>Mammalia</taxon>
        <taxon>Eutheria</taxon>
        <taxon>Laurasiatheria</taxon>
        <taxon>Carnivora</taxon>
        <taxon>Caniformia</taxon>
        <taxon>Canidae</taxon>
        <taxon>Nyctereutes</taxon>
    </lineage>
</organism>
<dbReference type="EMBL" id="CAJHUB010000663">
    <property type="protein sequence ID" value="CAD7671462.1"/>
    <property type="molecule type" value="Genomic_DNA"/>
</dbReference>
<comment type="caution">
    <text evidence="4">The sequence shown here is derived from an EMBL/GenBank/DDBJ whole genome shotgun (WGS) entry which is preliminary data.</text>
</comment>